<organism evidence="2 3">
    <name type="scientific">Brenthis ino</name>
    <name type="common">lesser marbled fritillary</name>
    <dbReference type="NCBI Taxonomy" id="405034"/>
    <lineage>
        <taxon>Eukaryota</taxon>
        <taxon>Metazoa</taxon>
        <taxon>Ecdysozoa</taxon>
        <taxon>Arthropoda</taxon>
        <taxon>Hexapoda</taxon>
        <taxon>Insecta</taxon>
        <taxon>Pterygota</taxon>
        <taxon>Neoptera</taxon>
        <taxon>Endopterygota</taxon>
        <taxon>Lepidoptera</taxon>
        <taxon>Glossata</taxon>
        <taxon>Ditrysia</taxon>
        <taxon>Papilionoidea</taxon>
        <taxon>Nymphalidae</taxon>
        <taxon>Heliconiinae</taxon>
        <taxon>Argynnini</taxon>
        <taxon>Brenthis</taxon>
    </lineage>
</organism>
<evidence type="ECO:0000313" key="3">
    <source>
        <dbReference type="Proteomes" id="UP000838878"/>
    </source>
</evidence>
<evidence type="ECO:0000256" key="1">
    <source>
        <dbReference type="SAM" id="MobiDB-lite"/>
    </source>
</evidence>
<name>A0A8J9Y7V5_9NEOP</name>
<feature type="compositionally biased region" description="Polar residues" evidence="1">
    <location>
        <begin position="1"/>
        <end position="10"/>
    </location>
</feature>
<reference evidence="2" key="1">
    <citation type="submission" date="2021-12" db="EMBL/GenBank/DDBJ databases">
        <authorList>
            <person name="Martin H S."/>
        </authorList>
    </citation>
    <scope>NUCLEOTIDE SEQUENCE</scope>
</reference>
<evidence type="ECO:0000313" key="2">
    <source>
        <dbReference type="EMBL" id="CAH0720659.1"/>
    </source>
</evidence>
<keyword evidence="3" id="KW-1185">Reference proteome</keyword>
<dbReference type="EMBL" id="OV170222">
    <property type="protein sequence ID" value="CAH0720659.1"/>
    <property type="molecule type" value="Genomic_DNA"/>
</dbReference>
<feature type="non-terminal residue" evidence="2">
    <location>
        <position position="107"/>
    </location>
</feature>
<protein>
    <submittedName>
        <fullName evidence="2">Uncharacterized protein</fullName>
    </submittedName>
</protein>
<dbReference type="AlphaFoldDB" id="A0A8J9Y7V5"/>
<feature type="region of interest" description="Disordered" evidence="1">
    <location>
        <begin position="1"/>
        <end position="56"/>
    </location>
</feature>
<gene>
    <name evidence="2" type="ORF">BINO364_LOCUS6866</name>
</gene>
<accession>A0A8J9Y7V5</accession>
<sequence length="107" mass="12034">MGQQFDTIGESSGAGPKALHALSSPRHGSETPANFPTPDCYSNRDSDSGPLDLQPYMLTTRPSRQLIKRRYIDAIFKELLKIRRNPMAKYLIGLEKSMLPNIMQKNI</sequence>
<proteinExistence type="predicted"/>
<dbReference type="Proteomes" id="UP000838878">
    <property type="component" value="Chromosome 2"/>
</dbReference>